<keyword evidence="3" id="KW-0808">Transferase</keyword>
<dbReference type="GO" id="GO:0006281">
    <property type="term" value="P:DNA repair"/>
    <property type="evidence" value="ECO:0007669"/>
    <property type="project" value="InterPro"/>
</dbReference>
<evidence type="ECO:0000256" key="1">
    <source>
        <dbReference type="ARBA" id="ARBA00022763"/>
    </source>
</evidence>
<proteinExistence type="predicted"/>
<evidence type="ECO:0000313" key="3">
    <source>
        <dbReference type="EMBL" id="BDX04975.1"/>
    </source>
</evidence>
<dbReference type="AlphaFoldDB" id="A0AA48HUS9"/>
<gene>
    <name evidence="3" type="ORF">MACH26_04960</name>
</gene>
<dbReference type="PANTHER" id="PTHR42942">
    <property type="entry name" value="6-O-METHYLGUANINE DNA METHYLTRANSFERASE"/>
    <property type="match status" value="1"/>
</dbReference>
<keyword evidence="1" id="KW-0227">DNA damage</keyword>
<dbReference type="Gene3D" id="1.10.10.10">
    <property type="entry name" value="Winged helix-like DNA-binding domain superfamily/Winged helix DNA-binding domain"/>
    <property type="match status" value="1"/>
</dbReference>
<accession>A0AA48HUS9</accession>
<keyword evidence="4" id="KW-1185">Reference proteome</keyword>
<evidence type="ECO:0000313" key="4">
    <source>
        <dbReference type="Proteomes" id="UP001333710"/>
    </source>
</evidence>
<dbReference type="InterPro" id="IPR036388">
    <property type="entry name" value="WH-like_DNA-bd_sf"/>
</dbReference>
<dbReference type="KEGG" id="pmaw:MACH26_04960"/>
<dbReference type="EMBL" id="AP027272">
    <property type="protein sequence ID" value="BDX04975.1"/>
    <property type="molecule type" value="Genomic_DNA"/>
</dbReference>
<dbReference type="Proteomes" id="UP001333710">
    <property type="component" value="Chromosome"/>
</dbReference>
<dbReference type="InterPro" id="IPR052520">
    <property type="entry name" value="ATL_DNA_repair"/>
</dbReference>
<dbReference type="PANTHER" id="PTHR42942:SF1">
    <property type="entry name" value="ALKYLTRANSFERASE-LIKE PROTEIN 1"/>
    <property type="match status" value="1"/>
</dbReference>
<evidence type="ECO:0000259" key="2">
    <source>
        <dbReference type="Pfam" id="PF01035"/>
    </source>
</evidence>
<dbReference type="GO" id="GO:0032259">
    <property type="term" value="P:methylation"/>
    <property type="evidence" value="ECO:0007669"/>
    <property type="project" value="UniProtKB-KW"/>
</dbReference>
<organism evidence="3 4">
    <name type="scientific">Planctobacterium marinum</name>
    <dbReference type="NCBI Taxonomy" id="1631968"/>
    <lineage>
        <taxon>Bacteria</taxon>
        <taxon>Pseudomonadati</taxon>
        <taxon>Pseudomonadota</taxon>
        <taxon>Gammaproteobacteria</taxon>
        <taxon>Alteromonadales</taxon>
        <taxon>Alteromonadaceae</taxon>
        <taxon>Planctobacterium</taxon>
    </lineage>
</organism>
<sequence length="112" mass="12441">MNPVYARIWQTTLQIPAGSVASYGQIADLSGLPGRARLVGKAMGLAPKTMQVPWFRVLRADGKIAFPAGSELAEKQKGQLQEEGVVVLNNRVKLREFQWQPDLSELLFKLSY</sequence>
<dbReference type="CDD" id="cd06445">
    <property type="entry name" value="ATase"/>
    <property type="match status" value="1"/>
</dbReference>
<dbReference type="InterPro" id="IPR036217">
    <property type="entry name" value="MethylDNA_cys_MeTrfase_DNAb"/>
</dbReference>
<reference evidence="3" key="1">
    <citation type="submission" date="2023-01" db="EMBL/GenBank/DDBJ databases">
        <title>Complete genome sequence of Planctobacterium marinum strain Dej080120_11.</title>
        <authorList>
            <person name="Ueki S."/>
            <person name="Maruyama F."/>
        </authorList>
    </citation>
    <scope>NUCLEOTIDE SEQUENCE</scope>
    <source>
        <strain evidence="3">Dej080120_11</strain>
    </source>
</reference>
<dbReference type="InterPro" id="IPR014048">
    <property type="entry name" value="MethylDNA_cys_MeTrfase_DNA-bd"/>
</dbReference>
<keyword evidence="3" id="KW-0489">Methyltransferase</keyword>
<protein>
    <submittedName>
        <fullName evidence="3">Methylated-DNA--protein-cysteine methyltransferase</fullName>
    </submittedName>
</protein>
<dbReference type="GO" id="GO:0008168">
    <property type="term" value="F:methyltransferase activity"/>
    <property type="evidence" value="ECO:0007669"/>
    <property type="project" value="UniProtKB-KW"/>
</dbReference>
<name>A0AA48HUS9_9ALTE</name>
<dbReference type="RefSeq" id="WP_338290877.1">
    <property type="nucleotide sequence ID" value="NZ_AP027272.1"/>
</dbReference>
<dbReference type="SUPFAM" id="SSF46767">
    <property type="entry name" value="Methylated DNA-protein cysteine methyltransferase, C-terminal domain"/>
    <property type="match status" value="1"/>
</dbReference>
<feature type="domain" description="Methylated-DNA-[protein]-cysteine S-methyltransferase DNA binding" evidence="2">
    <location>
        <begin position="4"/>
        <end position="85"/>
    </location>
</feature>
<dbReference type="Pfam" id="PF01035">
    <property type="entry name" value="DNA_binding_1"/>
    <property type="match status" value="1"/>
</dbReference>